<dbReference type="eggNOG" id="ENOG502RT3E">
    <property type="taxonomic scope" value="Eukaryota"/>
</dbReference>
<keyword evidence="2" id="KW-1185">Reference proteome</keyword>
<keyword evidence="1" id="KW-0645">Protease</keyword>
<name>W7XGL1_TETTS</name>
<sequence length="661" mass="78284">MAIIYNLLEYQHLLIRSSKKFLSFQFLKFKEKSNKLSKYNKKYIKNISSNSNLYMDKVTIQNLKCNKHPNKNLQFIQVNDVLTQPTSSKPLFYCSSCFNHDLQFKSINYLMIDQIIQEADTNIIPKWPPVNNYQIISDLIDLTSNQSSLDYIKQITDFFHQLKEEFLNKIDVVQKKMINEALKYPIDTQQIIKRYQEISNIHQFKQILNNEQPNNLQDNSTLCKEFISQMESQKDKNTELLQSLLTQTNQLQKNFNIEYPHAIKQQLFTFIDQIYFFNLDIPEVSSTNHYITTNHQEANIINQSNQIEDLKLTSDLIMKLVSNKSNFCSDQFLNKLSESLQRINPLLKQFSFNTAVFKDNKEQIDFSKISEEKINLIEEYVKHQIALSRGEQQFQKEVKDSQEIKQMTQIVDSKMSFLRQEFIQQFEKFLVDVKPFLKQINFTNSFTDKNKFDFFRNLKDNKWNAFYEESLPNLDLKLLATQWSDGQTNCVVNKKENGYYEIEKLNTDGWVNCISNTNLQQDKKYIFRIKVENLNENQVFMIGLVRNSIADQMLGYLEYLSCYLQKINQSVFKCGRFGIDKQLKGAGFQTSEENIIELRLCLKKYILEVLDYPNYEYKLGLEDIYKNKLHQFDDLRFYLGIHNQGSKLILMDVKIVNEFIN</sequence>
<dbReference type="InParanoid" id="W7XGL1"/>
<dbReference type="GeneID" id="24441262"/>
<dbReference type="KEGG" id="tet:TTHERM_000967548"/>
<dbReference type="AlphaFoldDB" id="W7XGL1"/>
<gene>
    <name evidence="1" type="ORF">TTHERM_000967548</name>
</gene>
<proteinExistence type="predicted"/>
<organism evidence="1 2">
    <name type="scientific">Tetrahymena thermophila (strain SB210)</name>
    <dbReference type="NCBI Taxonomy" id="312017"/>
    <lineage>
        <taxon>Eukaryota</taxon>
        <taxon>Sar</taxon>
        <taxon>Alveolata</taxon>
        <taxon>Ciliophora</taxon>
        <taxon>Intramacronucleata</taxon>
        <taxon>Oligohymenophorea</taxon>
        <taxon>Hymenostomatida</taxon>
        <taxon>Tetrahymenina</taxon>
        <taxon>Tetrahymenidae</taxon>
        <taxon>Tetrahymena</taxon>
    </lineage>
</organism>
<dbReference type="GO" id="GO:0004180">
    <property type="term" value="F:carboxypeptidase activity"/>
    <property type="evidence" value="ECO:0007669"/>
    <property type="project" value="UniProtKB-KW"/>
</dbReference>
<keyword evidence="1" id="KW-0121">Carboxypeptidase</keyword>
<reference evidence="2" key="1">
    <citation type="journal article" date="2006" name="PLoS Biol.">
        <title>Macronuclear genome sequence of the ciliate Tetrahymena thermophila, a model eukaryote.</title>
        <authorList>
            <person name="Eisen J.A."/>
            <person name="Coyne R.S."/>
            <person name="Wu M."/>
            <person name="Wu D."/>
            <person name="Thiagarajan M."/>
            <person name="Wortman J.R."/>
            <person name="Badger J.H."/>
            <person name="Ren Q."/>
            <person name="Amedeo P."/>
            <person name="Jones K.M."/>
            <person name="Tallon L.J."/>
            <person name="Delcher A.L."/>
            <person name="Salzberg S.L."/>
            <person name="Silva J.C."/>
            <person name="Haas B.J."/>
            <person name="Majoros W.H."/>
            <person name="Farzad M."/>
            <person name="Carlton J.M."/>
            <person name="Smith R.K. Jr."/>
            <person name="Garg J."/>
            <person name="Pearlman R.E."/>
            <person name="Karrer K.M."/>
            <person name="Sun L."/>
            <person name="Manning G."/>
            <person name="Elde N.C."/>
            <person name="Turkewitz A.P."/>
            <person name="Asai D.J."/>
            <person name="Wilkes D.E."/>
            <person name="Wang Y."/>
            <person name="Cai H."/>
            <person name="Collins K."/>
            <person name="Stewart B.A."/>
            <person name="Lee S.R."/>
            <person name="Wilamowska K."/>
            <person name="Weinberg Z."/>
            <person name="Ruzzo W.L."/>
            <person name="Wloga D."/>
            <person name="Gaertig J."/>
            <person name="Frankel J."/>
            <person name="Tsao C.-C."/>
            <person name="Gorovsky M.A."/>
            <person name="Keeling P.J."/>
            <person name="Waller R.F."/>
            <person name="Patron N.J."/>
            <person name="Cherry J.M."/>
            <person name="Stover N.A."/>
            <person name="Krieger C.J."/>
            <person name="del Toro C."/>
            <person name="Ryder H.F."/>
            <person name="Williamson S.C."/>
            <person name="Barbeau R.A."/>
            <person name="Hamilton E.P."/>
            <person name="Orias E."/>
        </authorList>
    </citation>
    <scope>NUCLEOTIDE SEQUENCE [LARGE SCALE GENOMIC DNA]</scope>
    <source>
        <strain evidence="2">SB210</strain>
    </source>
</reference>
<protein>
    <submittedName>
        <fullName evidence="1">Zinc carboxypeptidase family protein</fullName>
    </submittedName>
</protein>
<evidence type="ECO:0000313" key="1">
    <source>
        <dbReference type="EMBL" id="EWS76163.1"/>
    </source>
</evidence>
<dbReference type="EMBL" id="GG662838">
    <property type="protein sequence ID" value="EWS76163.1"/>
    <property type="molecule type" value="Genomic_DNA"/>
</dbReference>
<evidence type="ECO:0000313" key="2">
    <source>
        <dbReference type="Proteomes" id="UP000009168"/>
    </source>
</evidence>
<dbReference type="RefSeq" id="XP_012651316.1">
    <property type="nucleotide sequence ID" value="XM_012795862.1"/>
</dbReference>
<accession>W7XGL1</accession>
<dbReference type="Proteomes" id="UP000009168">
    <property type="component" value="Unassembled WGS sequence"/>
</dbReference>
<keyword evidence="1" id="KW-0378">Hydrolase</keyword>